<dbReference type="EMBL" id="PDWZ02000005">
    <property type="protein sequence ID" value="KAB2105944.1"/>
    <property type="molecule type" value="Genomic_DNA"/>
</dbReference>
<dbReference type="Proteomes" id="UP000293547">
    <property type="component" value="Unassembled WGS sequence"/>
</dbReference>
<evidence type="ECO:0000313" key="1">
    <source>
        <dbReference type="EMBL" id="KAB2105944.1"/>
    </source>
</evidence>
<accession>A0ACB6FNK0</accession>
<name>A0ACB6FNK0_9PLEO</name>
<protein>
    <submittedName>
        <fullName evidence="1">Uncharacterized protein</fullName>
    </submittedName>
</protein>
<comment type="caution">
    <text evidence="1">The sequence shown here is derived from an EMBL/GenBank/DDBJ whole genome shotgun (WGS) entry which is preliminary data.</text>
</comment>
<reference evidence="1 2" key="1">
    <citation type="journal article" date="2019" name="bioRxiv">
        <title>Genomics, evolutionary history and diagnostics of the Alternaria alternata species group including apple and Asian pear pathotypes.</title>
        <authorList>
            <person name="Armitage A.D."/>
            <person name="Cockerton H.M."/>
            <person name="Sreenivasaprasad S."/>
            <person name="Woodhall J.W."/>
            <person name="Lane C.R."/>
            <person name="Harrison R.J."/>
            <person name="Clarkson J.P."/>
        </authorList>
    </citation>
    <scope>NUCLEOTIDE SEQUENCE [LARGE SCALE GENOMIC DNA]</scope>
    <source>
        <strain evidence="1 2">FERA 650</strain>
    </source>
</reference>
<keyword evidence="2" id="KW-1185">Reference proteome</keyword>
<organism evidence="1 2">
    <name type="scientific">Alternaria gaisen</name>
    <dbReference type="NCBI Taxonomy" id="167740"/>
    <lineage>
        <taxon>Eukaryota</taxon>
        <taxon>Fungi</taxon>
        <taxon>Dikarya</taxon>
        <taxon>Ascomycota</taxon>
        <taxon>Pezizomycotina</taxon>
        <taxon>Dothideomycetes</taxon>
        <taxon>Pleosporomycetidae</taxon>
        <taxon>Pleosporales</taxon>
        <taxon>Pleosporineae</taxon>
        <taxon>Pleosporaceae</taxon>
        <taxon>Alternaria</taxon>
        <taxon>Alternaria sect. Alternaria</taxon>
    </lineage>
</organism>
<proteinExistence type="predicted"/>
<gene>
    <name evidence="1" type="ORF">AG0111_0g6090</name>
</gene>
<evidence type="ECO:0000313" key="2">
    <source>
        <dbReference type="Proteomes" id="UP000293547"/>
    </source>
</evidence>
<sequence length="1453" mass="161325">MTQYRFGSISPIDEAPLDVHQNNSADTGLSQDRSPSDVQLVAHSSPHVREGGAAWLPFTLRWYYLVILASLSLVLGSLIVWLSCHSRNNHGLGGNDGSSAILFGWRFTPTLIAVLYAQMTVVLFEDVKRTEPFARLAKASTEGTSAYGTILQTPRAWWSIFMDICFYRRRIGRTSWSLVCAALVNLIALLAVSPLSSALLTSEEVIIPGPTEFTRLVPKNAAQLPTTATRDTYFRTMAALMRNVSTSAWVTDTSLTFPFWPSSELAQYGPRLTSSYGAWNAETTTLRSDYVCHDMRLRSADLMEEHYSEVYSVQKYGPYNGTQPMVTFVLDSDQGCRYELKIHPFADLAYNGGMTWSNATTYFPTGNTLGIGGIVVPPNVTSTHIYARVKATQECNNHDIILMNTPWTAALNRTEFGPFVPENVTYERSSDFRMRGILCSSQYSMFTNVTRATGFGDQSHYLNASSEPDPSSRELSNKIVNVSNFQATSMQDNWSTYFDQKSMFTDSERATESIQGSQDAGRGLSYSGMAPVLAALSGFNLTALMNDPNITQTAARVKGRFFMETIREALDLPEFVQQEKLQGSATVVQERVVVLTEIGFTLAALFYASAVFLVVLVWASRLSHRPLNLLSDPSSIAGLSLLLQSHQVRTATFRSLHAASRDDFYNSLRKENYLTSGQCLIQGSAQPSMLRLYLMWCDGLANLGRTATIPPLIKAKSDWRPRVIQVRMLLALVVLLTSIMVAILTLNAFSARSLLSQAGFTYEADISKLNLSFPTFAPISIAPTVASIVIGLWWDQLDMTFRTLQPYISMSQGPTSINSGAGLTYKSKTWVGAAIKAARFRHWVLFMVAVGSVLAQVLTVSMSALFERTSTNTSRQITLIQNLEMRHDALITEVDVIRGDRPYDVSQSVLNELYLDARNNWLYGAGIQHAFNGSQLPWSSEGWNFLPVDLSHVSNTTGPQTLQDPSSSTAFASTNVSLQVPAIRARLECNPIEEISNISSWLEPVNLTEHESSMLPEDIARLKSTGGLQGYALPSNIFENSSSKTTTFSPSTYVACCANGTIEKPRQSVMGYWTAVRDRFIWEDDAEYVSWPLSIVPKWIVGKPVSVEDTNGYQRVYFREVPRMQAANCQPIIETTEATIAVDAQSGSIISSRIDSSVEPMNLAWDDAFTRHEVPGHTPALANNTYRGPLNVTTSFGILFLGSMLGSANRQFDDNAFVFRDKEYGIDMDLMTNTMYAMAGKDAEALLDYTTFTVLADRTFQTFFQQFVNSGLSLAEGGFTYQPVNDKSIEDLSRPIDANGTVLSKRETIATRNISASVSTRIRVLHLNTIATYLSTAILVWLTVTTFVIICLQRNYTSSMVRDVQLIADMLVLVAGSDNFLKLVEERGIALKKDQEVQTMLGWFKDKDSEVRWGIEVVGGRDPVQWVDAPETGNHIREKSPLKPGWSLPWRRN</sequence>